<feature type="domain" description="Glutamine amidotransferase" evidence="2">
    <location>
        <begin position="3"/>
        <end position="184"/>
    </location>
</feature>
<dbReference type="PROSITE" id="PS51273">
    <property type="entry name" value="GATASE_TYPE_1"/>
    <property type="match status" value="1"/>
</dbReference>
<gene>
    <name evidence="3" type="ORF">GM661_15205</name>
</gene>
<dbReference type="InterPro" id="IPR050472">
    <property type="entry name" value="Anth_synth/Amidotransfase"/>
</dbReference>
<dbReference type="InterPro" id="IPR006221">
    <property type="entry name" value="TrpG/PapA_dom"/>
</dbReference>
<dbReference type="PANTHER" id="PTHR43418">
    <property type="entry name" value="MULTIFUNCTIONAL TRYPTOPHAN BIOSYNTHESIS PROTEIN-RELATED"/>
    <property type="match status" value="1"/>
</dbReference>
<dbReference type="AlphaFoldDB" id="A0A8A7KJM4"/>
<organism evidence="3 4">
    <name type="scientific">Iocasia fonsfrigidae</name>
    <dbReference type="NCBI Taxonomy" id="2682810"/>
    <lineage>
        <taxon>Bacteria</taxon>
        <taxon>Bacillati</taxon>
        <taxon>Bacillota</taxon>
        <taxon>Clostridia</taxon>
        <taxon>Halanaerobiales</taxon>
        <taxon>Halanaerobiaceae</taxon>
        <taxon>Iocasia</taxon>
    </lineage>
</organism>
<dbReference type="PRINTS" id="PR00096">
    <property type="entry name" value="GATASE"/>
</dbReference>
<evidence type="ECO:0000313" key="3">
    <source>
        <dbReference type="EMBL" id="QTM00069.1"/>
    </source>
</evidence>
<keyword evidence="4" id="KW-1185">Reference proteome</keyword>
<protein>
    <submittedName>
        <fullName evidence="3">Aminodeoxychorismate/anthranilate synthase component II</fullName>
    </submittedName>
</protein>
<dbReference type="PRINTS" id="PR00099">
    <property type="entry name" value="CPSGATASE"/>
</dbReference>
<accession>A0A8A7KJM4</accession>
<dbReference type="CDD" id="cd01743">
    <property type="entry name" value="GATase1_Anthranilate_Synthase"/>
    <property type="match status" value="1"/>
</dbReference>
<evidence type="ECO:0000256" key="1">
    <source>
        <dbReference type="ARBA" id="ARBA00022962"/>
    </source>
</evidence>
<name>A0A8A7KJM4_9FIRM</name>
<dbReference type="GO" id="GO:0005829">
    <property type="term" value="C:cytosol"/>
    <property type="evidence" value="ECO:0007669"/>
    <property type="project" value="TreeGrafter"/>
</dbReference>
<dbReference type="InterPro" id="IPR029062">
    <property type="entry name" value="Class_I_gatase-like"/>
</dbReference>
<dbReference type="FunFam" id="3.40.50.880:FF:000003">
    <property type="entry name" value="Anthranilate synthase component II"/>
    <property type="match status" value="1"/>
</dbReference>
<dbReference type="RefSeq" id="WP_230869813.1">
    <property type="nucleotide sequence ID" value="NZ_CP046640.1"/>
</dbReference>
<dbReference type="EMBL" id="CP046640">
    <property type="protein sequence ID" value="QTM00069.1"/>
    <property type="molecule type" value="Genomic_DNA"/>
</dbReference>
<sequence length="187" mass="20603">MILIIDNYDSFTYNLVQLIGEFRDDILVKRNDKISLEEIESLEPEKIVISPGPGRPESAGISLKMVEVFSGKIPILGICLGHQTIAAALGAEIEKAPFLCHGKTSRIINTGKGILKDLGDFEAARYHSLIIKQDSLPDRFEITASTEDGLIMGIEDNAALLYGLQFHPESIMTSVGEKIMQNFLQVN</sequence>
<dbReference type="PANTHER" id="PTHR43418:SF4">
    <property type="entry name" value="MULTIFUNCTIONAL TRYPTOPHAN BIOSYNTHESIS PROTEIN"/>
    <property type="match status" value="1"/>
</dbReference>
<dbReference type="GO" id="GO:0000162">
    <property type="term" value="P:L-tryptophan biosynthetic process"/>
    <property type="evidence" value="ECO:0007669"/>
    <property type="project" value="TreeGrafter"/>
</dbReference>
<dbReference type="InterPro" id="IPR017926">
    <property type="entry name" value="GATASE"/>
</dbReference>
<dbReference type="NCBIfam" id="TIGR00566">
    <property type="entry name" value="trpG_papA"/>
    <property type="match status" value="1"/>
</dbReference>
<keyword evidence="1" id="KW-0315">Glutamine amidotransferase</keyword>
<dbReference type="GO" id="GO:0004049">
    <property type="term" value="F:anthranilate synthase activity"/>
    <property type="evidence" value="ECO:0007669"/>
    <property type="project" value="TreeGrafter"/>
</dbReference>
<dbReference type="Gene3D" id="3.40.50.880">
    <property type="match status" value="1"/>
</dbReference>
<proteinExistence type="predicted"/>
<evidence type="ECO:0000259" key="2">
    <source>
        <dbReference type="Pfam" id="PF00117"/>
    </source>
</evidence>
<dbReference type="Proteomes" id="UP000665020">
    <property type="component" value="Chromosome"/>
</dbReference>
<reference evidence="3" key="1">
    <citation type="submission" date="2019-12" db="EMBL/GenBank/DDBJ databases">
        <authorList>
            <person name="zhang j."/>
            <person name="sun C.M."/>
        </authorList>
    </citation>
    <scope>NUCLEOTIDE SEQUENCE</scope>
    <source>
        <strain evidence="3">NS-1</strain>
    </source>
</reference>
<dbReference type="Pfam" id="PF00117">
    <property type="entry name" value="GATase"/>
    <property type="match status" value="1"/>
</dbReference>
<evidence type="ECO:0000313" key="4">
    <source>
        <dbReference type="Proteomes" id="UP000665020"/>
    </source>
</evidence>
<dbReference type="PRINTS" id="PR00097">
    <property type="entry name" value="ANTSNTHASEII"/>
</dbReference>
<dbReference type="KEGG" id="ifn:GM661_15205"/>
<dbReference type="SUPFAM" id="SSF52317">
    <property type="entry name" value="Class I glutamine amidotransferase-like"/>
    <property type="match status" value="1"/>
</dbReference>